<keyword evidence="2" id="KW-1185">Reference proteome</keyword>
<comment type="caution">
    <text evidence="1">The sequence shown here is derived from an EMBL/GenBank/DDBJ whole genome shotgun (WGS) entry which is preliminary data.</text>
</comment>
<sequence length="77" mass="8836">MSLTFWASVHPRFQHDTQTNNSEKFLMRWSTPFNLMSIQLLSPAVAEKQIQVRPIQEMQIIGIGNLKTLISFEGTSD</sequence>
<dbReference type="EMBL" id="WTPW01000679">
    <property type="protein sequence ID" value="KAF0488717.1"/>
    <property type="molecule type" value="Genomic_DNA"/>
</dbReference>
<protein>
    <submittedName>
        <fullName evidence="1">Uncharacterized protein</fullName>
    </submittedName>
</protein>
<proteinExistence type="predicted"/>
<name>A0A8H4AFG2_GIGMA</name>
<dbReference type="AlphaFoldDB" id="A0A8H4AFG2"/>
<organism evidence="1 2">
    <name type="scientific">Gigaspora margarita</name>
    <dbReference type="NCBI Taxonomy" id="4874"/>
    <lineage>
        <taxon>Eukaryota</taxon>
        <taxon>Fungi</taxon>
        <taxon>Fungi incertae sedis</taxon>
        <taxon>Mucoromycota</taxon>
        <taxon>Glomeromycotina</taxon>
        <taxon>Glomeromycetes</taxon>
        <taxon>Diversisporales</taxon>
        <taxon>Gigasporaceae</taxon>
        <taxon>Gigaspora</taxon>
    </lineage>
</organism>
<dbReference type="Proteomes" id="UP000439903">
    <property type="component" value="Unassembled WGS sequence"/>
</dbReference>
<accession>A0A8H4AFG2</accession>
<evidence type="ECO:0000313" key="2">
    <source>
        <dbReference type="Proteomes" id="UP000439903"/>
    </source>
</evidence>
<gene>
    <name evidence="1" type="ORF">F8M41_022186</name>
</gene>
<evidence type="ECO:0000313" key="1">
    <source>
        <dbReference type="EMBL" id="KAF0488717.1"/>
    </source>
</evidence>
<reference evidence="1 2" key="1">
    <citation type="journal article" date="2019" name="Environ. Microbiol.">
        <title>At the nexus of three kingdoms: the genome of the mycorrhizal fungus Gigaspora margarita provides insights into plant, endobacterial and fungal interactions.</title>
        <authorList>
            <person name="Venice F."/>
            <person name="Ghignone S."/>
            <person name="Salvioli di Fossalunga A."/>
            <person name="Amselem J."/>
            <person name="Novero M."/>
            <person name="Xianan X."/>
            <person name="Sedzielewska Toro K."/>
            <person name="Morin E."/>
            <person name="Lipzen A."/>
            <person name="Grigoriev I.V."/>
            <person name="Henrissat B."/>
            <person name="Martin F.M."/>
            <person name="Bonfante P."/>
        </authorList>
    </citation>
    <scope>NUCLEOTIDE SEQUENCE [LARGE SCALE GENOMIC DNA]</scope>
    <source>
        <strain evidence="1 2">BEG34</strain>
    </source>
</reference>